<feature type="domain" description="Dystroglycan-type cadherin-like" evidence="1">
    <location>
        <begin position="1496"/>
        <end position="1586"/>
    </location>
</feature>
<evidence type="ECO:0000259" key="1">
    <source>
        <dbReference type="SMART" id="SM00736"/>
    </source>
</evidence>
<evidence type="ECO:0000313" key="2">
    <source>
        <dbReference type="EMBL" id="MBD2700192.1"/>
    </source>
</evidence>
<proteinExistence type="predicted"/>
<dbReference type="Gene3D" id="2.60.40.10">
    <property type="entry name" value="Immunoglobulins"/>
    <property type="match status" value="4"/>
</dbReference>
<dbReference type="GO" id="GO:0016020">
    <property type="term" value="C:membrane"/>
    <property type="evidence" value="ECO:0007669"/>
    <property type="project" value="InterPro"/>
</dbReference>
<evidence type="ECO:0000313" key="3">
    <source>
        <dbReference type="Proteomes" id="UP000598820"/>
    </source>
</evidence>
<dbReference type="Gene3D" id="2.60.40.740">
    <property type="match status" value="1"/>
</dbReference>
<dbReference type="PANTHER" id="PTHR35580">
    <property type="entry name" value="CELL SURFACE GLYCOPROTEIN (S-LAYER PROTEIN)-LIKE PROTEIN"/>
    <property type="match status" value="1"/>
</dbReference>
<dbReference type="InterPro" id="IPR006644">
    <property type="entry name" value="Cadg"/>
</dbReference>
<dbReference type="Pfam" id="PF05345">
    <property type="entry name" value="He_PIG"/>
    <property type="match status" value="3"/>
</dbReference>
<accession>A0A926XU41</accession>
<organism evidence="2 3">
    <name type="scientific">Spirosoma profusum</name>
    <dbReference type="NCBI Taxonomy" id="2771354"/>
    <lineage>
        <taxon>Bacteria</taxon>
        <taxon>Pseudomonadati</taxon>
        <taxon>Bacteroidota</taxon>
        <taxon>Cytophagia</taxon>
        <taxon>Cytophagales</taxon>
        <taxon>Cytophagaceae</taxon>
        <taxon>Spirosoma</taxon>
    </lineage>
</organism>
<name>A0A926XU41_9BACT</name>
<sequence>MNSFLRFRDALYWSDCFRICIGLLIWVGLTTAAYAQTFVWAKQMAGGFNSGKSIAVDGAGNVYTAGFFNGTVDFDPGPGDFSLTATDIDMYVSKLDVAGNLLWARRIGGPGSDAANSVVVDGSGNVYTTGHFSGTVDFDPGPGVFNLTAGGLEGAFVSKLDAAGNLVWAKALAGNGSVDGYSIAVDGSGNVHTTGVFSYTTDFDPGPGVYSLSAVTLANTPQNDDIFVSKLDALGNFVSAYRLGDTSNDFGYAIAVDGTGSVYATGIFSGTTDFDPGPGVNNLTSTGAMYITKLDASGNLAWVKLLEGGIAAFSIAVDGAGNAYTTGTLNGTVDFDPGSGVFDLTGTGGVKGFVSQLDAAGNFVWARNLGGIGYSISVDGLRNVYTTGRFRGTSDFDPGPGVYDLTEGGSSGGNIFISKLDISGNFARASSLVGAGFDTGNGIAVDKSGDVHTTGFFEGSADFDPGSGVFNLSAGGTYDTFVLKFNQLDVVARPTLVCVGSTVALSVTANGGTSPFSYTWIAPAGATLSATNTSAVSATLTAPGEQTFTVSVAGLGGPQSTTTVSVTATGSAVSITANPSLTITSGSSTTLTASGASSYSWSSGQNTAAISVSTAGPYSVTGTSGGCSSTTGVVVTVINTAPTITGFSANPAAVCVGNPVMFTASVGNVSGGYSYTLTDGSNPVTGTSTSNTFSQSLISSSTSGQNFTLTVNSNIQIAQATTTLTVSSLPTATLSVSPSSTLSCSQTSLTLTAGGGTSYTLSNGQSNTTGQFVINQPGTYSVIVANASGCTAIASVTVFQDSSIPTVTVTPASATLTCANSSTILSASGSGTFRWNTGAITSMISATSAGIYSVTLTAINGCTATTSVQVFQDNSVPAVSINPSSFTLTCTSPTASLSAVGNGTYHWNTGATTSSITATSAGAYSVTLTASSGCTATATAQVFQNTTIPSVSISPTSTTLTCANPTVSLTAVGDGTYRWNTGSTSQVISATSAGTYSVTLTDANGCTATTSVQVFQDNSVPSVSINPSSATLTCPSPAASLTATGNGTFRWNTGATSAIISVTAAGIYSVTLTSTSGCSASTSATVYLNNNVPNLTINPASATLTCTNSSVSLTAVGSGTYRWNTSAITPTISATSAGMYSVTLTAANGCTATASAQVFQNNSVPSVSISPGSATLTCVNPTASLTAVGSGTYRWNTGATSQVISVTGAGAYSVTLTGANGCTATFSAQVSQDNTPPSITVSVSPSLTINPGQSATLTTSGATTYRWNTGAITSTIVVSSEGVYSVTGTIGICSAQASVTISAPFAISAVISHSCQQIASNRYVISFTPQYSGRNGQPISFSIANEIFPTTNVGPYTLQLYDDNPTIILHAQQGGTPGEVNYTYNWLAICRNPQPNTPPRVDQPLTDQTARVGQEFGYTIPQTTFTDNESPQSLTLAVTGLPAGLGFTPPFQIGGIPNVAGVSSVTITATDPGGLTAVATFVLTVVDPSATNAPPTLANPVADQVTIQGQPFSLSLSNTFSDAQTPQTLMLTASGIPAGLTLVGTTLSGTPSVSGTSTISLTATDPGGLSATMTFGMTVLPSSATASAPFAITGVSPLTCTQIAANRYDISFNPRYSGLNGQPISFWVQDEMSPTTASGPYSLQLYTDNPTVVLKARQTGSAGEASFTYNWLSFCQNPQPNTPPRVNQPLTDQTAKVGEEFGYTIPQTTFTDNESPHSLSLTVSGLPTGMSFSPPVQIGGVPGSTGVSSVTVTGTDPQGLSVSTSFVLRVVGSGCRDTNGAITTVKSGSWSDPAVWSCGVVPTGSDGVQLNHAISLPAGYVAEVKTLRYGSGGGLTNQTGARLRLGF</sequence>
<dbReference type="PANTHER" id="PTHR35580:SF1">
    <property type="entry name" value="PHYTASE-LIKE DOMAIN-CONTAINING PROTEIN"/>
    <property type="match status" value="1"/>
</dbReference>
<dbReference type="InterPro" id="IPR010620">
    <property type="entry name" value="SBBP_repeat"/>
</dbReference>
<feature type="domain" description="Dystroglycan-type cadherin-like" evidence="1">
    <location>
        <begin position="1685"/>
        <end position="1777"/>
    </location>
</feature>
<dbReference type="GO" id="GO:0005509">
    <property type="term" value="F:calcium ion binding"/>
    <property type="evidence" value="ECO:0007669"/>
    <property type="project" value="InterPro"/>
</dbReference>
<dbReference type="RefSeq" id="WP_190886040.1">
    <property type="nucleotide sequence ID" value="NZ_JACWZY010000003.1"/>
</dbReference>
<feature type="domain" description="Dystroglycan-type cadherin-like" evidence="1">
    <location>
        <begin position="1400"/>
        <end position="1492"/>
    </location>
</feature>
<keyword evidence="3" id="KW-1185">Reference proteome</keyword>
<comment type="caution">
    <text evidence="2">The sequence shown here is derived from an EMBL/GenBank/DDBJ whole genome shotgun (WGS) entry which is preliminary data.</text>
</comment>
<reference evidence="2" key="1">
    <citation type="submission" date="2020-09" db="EMBL/GenBank/DDBJ databases">
        <authorList>
            <person name="Kim M.K."/>
        </authorList>
    </citation>
    <scope>NUCLEOTIDE SEQUENCE</scope>
    <source>
        <strain evidence="2">BT702</strain>
    </source>
</reference>
<dbReference type="Proteomes" id="UP000598820">
    <property type="component" value="Unassembled WGS sequence"/>
</dbReference>
<dbReference type="InterPro" id="IPR015919">
    <property type="entry name" value="Cadherin-like_sf"/>
</dbReference>
<dbReference type="SUPFAM" id="SSF49313">
    <property type="entry name" value="Cadherin-like"/>
    <property type="match status" value="3"/>
</dbReference>
<dbReference type="InterPro" id="IPR013783">
    <property type="entry name" value="Ig-like_fold"/>
</dbReference>
<dbReference type="Pfam" id="PF06739">
    <property type="entry name" value="SBBP"/>
    <property type="match status" value="1"/>
</dbReference>
<dbReference type="SMART" id="SM00736">
    <property type="entry name" value="CADG"/>
    <property type="match status" value="3"/>
</dbReference>
<dbReference type="InterPro" id="IPR052918">
    <property type="entry name" value="Motility_Chemotaxis_Reg"/>
</dbReference>
<dbReference type="EMBL" id="JACWZY010000003">
    <property type="protein sequence ID" value="MBD2700192.1"/>
    <property type="molecule type" value="Genomic_DNA"/>
</dbReference>
<gene>
    <name evidence="2" type="ORF">IC229_06070</name>
</gene>
<protein>
    <submittedName>
        <fullName evidence="2">SBBP repeat-containing protein</fullName>
    </submittedName>
</protein>